<organism evidence="1 2">
    <name type="scientific">Mesorhizobium tamadayense</name>
    <dbReference type="NCBI Taxonomy" id="425306"/>
    <lineage>
        <taxon>Bacteria</taxon>
        <taxon>Pseudomonadati</taxon>
        <taxon>Pseudomonadota</taxon>
        <taxon>Alphaproteobacteria</taxon>
        <taxon>Hyphomicrobiales</taxon>
        <taxon>Phyllobacteriaceae</taxon>
        <taxon>Mesorhizobium</taxon>
    </lineage>
</organism>
<protein>
    <submittedName>
        <fullName evidence="1">Uncharacterized protein</fullName>
    </submittedName>
</protein>
<name>A0A3P3FP22_9HYPH</name>
<evidence type="ECO:0000313" key="2">
    <source>
        <dbReference type="Proteomes" id="UP000273786"/>
    </source>
</evidence>
<reference evidence="1 2" key="1">
    <citation type="submission" date="2018-11" db="EMBL/GenBank/DDBJ databases">
        <title>the genome of Mesorhizobium tamadayense DSM 28320.</title>
        <authorList>
            <person name="Gao J."/>
        </authorList>
    </citation>
    <scope>NUCLEOTIDE SEQUENCE [LARGE SCALE GENOMIC DNA]</scope>
    <source>
        <strain evidence="1 2">DSM 28320</strain>
    </source>
</reference>
<sequence length="136" mass="14867">MRRSHAAAGKASPVAIRQLECSCDQSVGMIAAGLLCPFEHRTRSVERQHPAVRKSLQQGLAKQPLAGAEFDQQAARRRWDQVGDHVDLALAFWNKVAPVVQKAAGIFLGPVLCAFYIRHDAFPRFSIMMPEAGGSS</sequence>
<dbReference type="AlphaFoldDB" id="A0A3P3FP22"/>
<dbReference type="RefSeq" id="WP_125000481.1">
    <property type="nucleotide sequence ID" value="NZ_RQXT01000020.1"/>
</dbReference>
<gene>
    <name evidence="1" type="ORF">EH240_17630</name>
</gene>
<proteinExistence type="predicted"/>
<comment type="caution">
    <text evidence="1">The sequence shown here is derived from an EMBL/GenBank/DDBJ whole genome shotgun (WGS) entry which is preliminary data.</text>
</comment>
<evidence type="ECO:0000313" key="1">
    <source>
        <dbReference type="EMBL" id="RRI00158.1"/>
    </source>
</evidence>
<dbReference type="Proteomes" id="UP000273786">
    <property type="component" value="Unassembled WGS sequence"/>
</dbReference>
<keyword evidence="2" id="KW-1185">Reference proteome</keyword>
<accession>A0A3P3FP22</accession>
<dbReference type="EMBL" id="RQXT01000020">
    <property type="protein sequence ID" value="RRI00158.1"/>
    <property type="molecule type" value="Genomic_DNA"/>
</dbReference>